<evidence type="ECO:0000256" key="2">
    <source>
        <dbReference type="PROSITE-ProRule" id="PRU00317"/>
    </source>
</evidence>
<dbReference type="InterPro" id="IPR033133">
    <property type="entry name" value="PUM-HD"/>
</dbReference>
<dbReference type="GO" id="GO:0005730">
    <property type="term" value="C:nucleolus"/>
    <property type="evidence" value="ECO:0007669"/>
    <property type="project" value="TreeGrafter"/>
</dbReference>
<keyword evidence="1" id="KW-0677">Repeat</keyword>
<dbReference type="AlphaFoldDB" id="A0AAV9XXG2"/>
<dbReference type="InterPro" id="IPR011989">
    <property type="entry name" value="ARM-like"/>
</dbReference>
<dbReference type="Pfam" id="PF22493">
    <property type="entry name" value="PUF_NOP9"/>
    <property type="match status" value="1"/>
</dbReference>
<dbReference type="PROSITE" id="PS50303">
    <property type="entry name" value="PUM_HD"/>
    <property type="match status" value="1"/>
</dbReference>
<feature type="domain" description="PUM-HD" evidence="3">
    <location>
        <begin position="27"/>
        <end position="508"/>
    </location>
</feature>
<dbReference type="InterPro" id="IPR016024">
    <property type="entry name" value="ARM-type_fold"/>
</dbReference>
<gene>
    <name evidence="4" type="ORF">RS030_2327</name>
</gene>
<accession>A0AAV9XXG2</accession>
<dbReference type="InterPro" id="IPR001313">
    <property type="entry name" value="Pumilio_RNA-bd_rpt"/>
</dbReference>
<dbReference type="Proteomes" id="UP001311799">
    <property type="component" value="Unassembled WGS sequence"/>
</dbReference>
<reference evidence="4 5" key="1">
    <citation type="submission" date="2023-10" db="EMBL/GenBank/DDBJ databases">
        <title>Comparative genomics analysis reveals potential genetic determinants of host preference in Cryptosporidium xiaoi.</title>
        <authorList>
            <person name="Xiao L."/>
            <person name="Li J."/>
        </authorList>
    </citation>
    <scope>NUCLEOTIDE SEQUENCE [LARGE SCALE GENOMIC DNA]</scope>
    <source>
        <strain evidence="4 5">52996</strain>
    </source>
</reference>
<comment type="caution">
    <text evidence="4">The sequence shown here is derived from an EMBL/GenBank/DDBJ whole genome shotgun (WGS) entry which is preliminary data.</text>
</comment>
<evidence type="ECO:0000259" key="3">
    <source>
        <dbReference type="PROSITE" id="PS50303"/>
    </source>
</evidence>
<dbReference type="EMBL" id="JAWDEY010000022">
    <property type="protein sequence ID" value="KAK6588895.1"/>
    <property type="molecule type" value="Genomic_DNA"/>
</dbReference>
<dbReference type="Gene3D" id="1.25.10.10">
    <property type="entry name" value="Leucine-rich Repeat Variant"/>
    <property type="match status" value="1"/>
</dbReference>
<dbReference type="GO" id="GO:0003729">
    <property type="term" value="F:mRNA binding"/>
    <property type="evidence" value="ECO:0007669"/>
    <property type="project" value="TreeGrafter"/>
</dbReference>
<organism evidence="4 5">
    <name type="scientific">Cryptosporidium xiaoi</name>
    <dbReference type="NCBI Taxonomy" id="659607"/>
    <lineage>
        <taxon>Eukaryota</taxon>
        <taxon>Sar</taxon>
        <taxon>Alveolata</taxon>
        <taxon>Apicomplexa</taxon>
        <taxon>Conoidasida</taxon>
        <taxon>Coccidia</taxon>
        <taxon>Eucoccidiorida</taxon>
        <taxon>Eimeriorina</taxon>
        <taxon>Cryptosporidiidae</taxon>
        <taxon>Cryptosporidium</taxon>
    </lineage>
</organism>
<dbReference type="SUPFAM" id="SSF48371">
    <property type="entry name" value="ARM repeat"/>
    <property type="match status" value="1"/>
</dbReference>
<keyword evidence="5" id="KW-1185">Reference proteome</keyword>
<dbReference type="InterPro" id="IPR040059">
    <property type="entry name" value="PUM3"/>
</dbReference>
<name>A0AAV9XXG2_9CRYT</name>
<dbReference type="PANTHER" id="PTHR13389">
    <property type="entry name" value="PUMILIO HOMOLOG 3"/>
    <property type="match status" value="1"/>
</dbReference>
<protein>
    <submittedName>
        <fullName evidence="4">Penguin containing pumolio repeat protein</fullName>
    </submittedName>
</protein>
<proteinExistence type="predicted"/>
<dbReference type="PANTHER" id="PTHR13389:SF0">
    <property type="entry name" value="PUMILIO HOMOLOG 3"/>
    <property type="match status" value="1"/>
</dbReference>
<evidence type="ECO:0000256" key="1">
    <source>
        <dbReference type="ARBA" id="ARBA00022737"/>
    </source>
</evidence>
<dbReference type="GO" id="GO:0006417">
    <property type="term" value="P:regulation of translation"/>
    <property type="evidence" value="ECO:0007669"/>
    <property type="project" value="TreeGrafter"/>
</dbReference>
<feature type="repeat" description="Pumilio" evidence="2">
    <location>
        <begin position="88"/>
        <end position="123"/>
    </location>
</feature>
<evidence type="ECO:0000313" key="5">
    <source>
        <dbReference type="Proteomes" id="UP001311799"/>
    </source>
</evidence>
<sequence length="667" mass="76742">MRKHNEKKAKNDDLNKEFKATYGHLLQISSKKNNRPPDSKEVLETVEKLWNLIKAKFLQVCRKPVYSRGIQSLLKWGSDKYRVAIFEKMKNYLIELSIDSHSSKIVEKMYNYGNSDTRKKIRDELLDKFEQLGFTKYGSRVFGYIFSDKRNQSDSIESLNNAILHKVLSTKLADFYGMNNLNKVEYNSFIDFFTNISEENAKKSILDNSVNIIQKFVDGELLDRQFVHLLIWNYIKCCICYYNDGNVNLLKKDSNTVKGEKLQFISLDHITDEGKSSLISLLEQIIEGSYSLLSTKEGVDSLIVLLGLSKAQQRKKILKNIKKDVYELSTNPVDYSLILRLLSTTDDTKILGEVIINSFIKDGCVDDKLFANVNSIKLLSYLLVSKASSRCFNQYDLWVLNLKSFTSLKSEETRKNELNRILIPALCNTIFGISKQDKTTETIIEMLIKNQNGKELLLLLLQYIIQKIKVDESNISSEYYNYISELINSISSTISNNGEILKDVIGHRTLVSILKIANEGESNISCMFDLFRNTLIQVFESNLREMLKSRAVFVIVEMIGQIHEKNDFKSCTKWRVRIKELIKSEIQSCICELKEEGNSTTGIELLAKYADIQVFPNCSENNKKNNSLEPATFSNRKQINKRQKSEAVINEGTSQTKKVRLKTFRQV</sequence>
<evidence type="ECO:0000313" key="4">
    <source>
        <dbReference type="EMBL" id="KAK6588895.1"/>
    </source>
</evidence>
<dbReference type="PROSITE" id="PS50302">
    <property type="entry name" value="PUM"/>
    <property type="match status" value="1"/>
</dbReference>